<name>A0A8D5GDL1_9PROT</name>
<feature type="region of interest" description="Disordered" evidence="1">
    <location>
        <begin position="248"/>
        <end position="273"/>
    </location>
</feature>
<dbReference type="KEGG" id="mpau:ZMTM_17620"/>
<protein>
    <recommendedName>
        <fullName evidence="6">Tetratricopeptide repeat protein</fullName>
    </recommendedName>
</protein>
<keyword evidence="3" id="KW-0732">Signal</keyword>
<keyword evidence="5" id="KW-1185">Reference proteome</keyword>
<dbReference type="Gene3D" id="1.25.40.10">
    <property type="entry name" value="Tetratricopeptide repeat domain"/>
    <property type="match status" value="1"/>
</dbReference>
<accession>A0A8D5GDL1</accession>
<reference evidence="4" key="1">
    <citation type="journal article" date="2021" name="Arch. Microbiol.">
        <title>Methyloradius palustris gen. nov., sp. nov., a methanol-oxidizing bacterium isolated from snow.</title>
        <authorList>
            <person name="Miyadera T."/>
            <person name="Kojima H."/>
            <person name="Fukui M."/>
        </authorList>
    </citation>
    <scope>NUCLEOTIDE SEQUENCE</scope>
    <source>
        <strain evidence="4">Zm11</strain>
    </source>
</reference>
<keyword evidence="2" id="KW-0812">Transmembrane</keyword>
<keyword evidence="2" id="KW-0472">Membrane</keyword>
<feature type="signal peptide" evidence="3">
    <location>
        <begin position="1"/>
        <end position="23"/>
    </location>
</feature>
<feature type="transmembrane region" description="Helical" evidence="2">
    <location>
        <begin position="128"/>
        <end position="148"/>
    </location>
</feature>
<dbReference type="AlphaFoldDB" id="A0A8D5GDL1"/>
<dbReference type="RefSeq" id="WP_221763585.1">
    <property type="nucleotide sequence ID" value="NZ_AP024110.1"/>
</dbReference>
<sequence length="273" mass="28466">MLKSKLNALIFSILITFSGFVAAADLPTISQVYAAAHAGKLDEAQQMINQVLQAHPESSKAHYVASELLAKQGKIANARDEFKTAEKLDPGLSYAKPEAVNELKRILSSAQTSQTSVQTNQIQSAPSGFPWGLLILGIGSILIITLIIRAFTARNAPVVYPNGYQPNTVNPMTGQPYPGGYAQPTAGGGMGSGIMGGLATGAAIGAGMLAGEALADHFIHGNNSNSGINPVSDSWADSNNNINDNMGGNDFGIADNSSWDDNSSDISGGDDWT</sequence>
<dbReference type="Pfam" id="PF13432">
    <property type="entry name" value="TPR_16"/>
    <property type="match status" value="1"/>
</dbReference>
<proteinExistence type="predicted"/>
<evidence type="ECO:0000313" key="5">
    <source>
        <dbReference type="Proteomes" id="UP000826722"/>
    </source>
</evidence>
<evidence type="ECO:0008006" key="6">
    <source>
        <dbReference type="Google" id="ProtNLM"/>
    </source>
</evidence>
<feature type="chain" id="PRO_5034272221" description="Tetratricopeptide repeat protein" evidence="3">
    <location>
        <begin position="24"/>
        <end position="273"/>
    </location>
</feature>
<evidence type="ECO:0000256" key="2">
    <source>
        <dbReference type="SAM" id="Phobius"/>
    </source>
</evidence>
<dbReference type="InterPro" id="IPR011990">
    <property type="entry name" value="TPR-like_helical_dom_sf"/>
</dbReference>
<evidence type="ECO:0000256" key="3">
    <source>
        <dbReference type="SAM" id="SignalP"/>
    </source>
</evidence>
<organism evidence="4 5">
    <name type="scientific">Methyloradius palustris</name>
    <dbReference type="NCBI Taxonomy" id="2778876"/>
    <lineage>
        <taxon>Bacteria</taxon>
        <taxon>Pseudomonadati</taxon>
        <taxon>Pseudomonadota</taxon>
        <taxon>Betaproteobacteria</taxon>
        <taxon>Nitrosomonadales</taxon>
        <taxon>Methylophilaceae</taxon>
        <taxon>Methyloradius</taxon>
    </lineage>
</organism>
<keyword evidence="2" id="KW-1133">Transmembrane helix</keyword>
<evidence type="ECO:0000256" key="1">
    <source>
        <dbReference type="SAM" id="MobiDB-lite"/>
    </source>
</evidence>
<evidence type="ECO:0000313" key="4">
    <source>
        <dbReference type="EMBL" id="BCM25503.1"/>
    </source>
</evidence>
<gene>
    <name evidence="4" type="ORF">ZMTM_17620</name>
</gene>
<dbReference type="EMBL" id="AP024110">
    <property type="protein sequence ID" value="BCM25503.1"/>
    <property type="molecule type" value="Genomic_DNA"/>
</dbReference>
<dbReference type="SUPFAM" id="SSF48452">
    <property type="entry name" value="TPR-like"/>
    <property type="match status" value="1"/>
</dbReference>
<dbReference type="Proteomes" id="UP000826722">
    <property type="component" value="Chromosome"/>
</dbReference>